<proteinExistence type="predicted"/>
<dbReference type="AlphaFoldDB" id="A0A8B6HIU0"/>
<evidence type="ECO:0000256" key="1">
    <source>
        <dbReference type="SAM" id="Phobius"/>
    </source>
</evidence>
<dbReference type="Proteomes" id="UP000596742">
    <property type="component" value="Unassembled WGS sequence"/>
</dbReference>
<feature type="transmembrane region" description="Helical" evidence="1">
    <location>
        <begin position="117"/>
        <end position="141"/>
    </location>
</feature>
<name>A0A8B6HIU0_MYTGA</name>
<keyword evidence="1" id="KW-0812">Transmembrane</keyword>
<keyword evidence="1" id="KW-1133">Transmembrane helix</keyword>
<evidence type="ECO:0000313" key="3">
    <source>
        <dbReference type="Proteomes" id="UP000596742"/>
    </source>
</evidence>
<protein>
    <submittedName>
        <fullName evidence="2">Uncharacterized protein</fullName>
    </submittedName>
</protein>
<dbReference type="EMBL" id="UYJE01010125">
    <property type="protein sequence ID" value="VDI79965.1"/>
    <property type="molecule type" value="Genomic_DNA"/>
</dbReference>
<keyword evidence="1" id="KW-0472">Membrane</keyword>
<gene>
    <name evidence="2" type="ORF">MGAL_10B022408</name>
</gene>
<accession>A0A8B6HIU0</accession>
<dbReference type="OrthoDB" id="6138104at2759"/>
<evidence type="ECO:0000313" key="2">
    <source>
        <dbReference type="EMBL" id="VDI79965.1"/>
    </source>
</evidence>
<comment type="caution">
    <text evidence="2">The sequence shown here is derived from an EMBL/GenBank/DDBJ whole genome shotgun (WGS) entry which is preliminary data.</text>
</comment>
<reference evidence="2" key="1">
    <citation type="submission" date="2018-11" db="EMBL/GenBank/DDBJ databases">
        <authorList>
            <person name="Alioto T."/>
            <person name="Alioto T."/>
        </authorList>
    </citation>
    <scope>NUCLEOTIDE SEQUENCE</scope>
</reference>
<organism evidence="2 3">
    <name type="scientific">Mytilus galloprovincialis</name>
    <name type="common">Mediterranean mussel</name>
    <dbReference type="NCBI Taxonomy" id="29158"/>
    <lineage>
        <taxon>Eukaryota</taxon>
        <taxon>Metazoa</taxon>
        <taxon>Spiralia</taxon>
        <taxon>Lophotrochozoa</taxon>
        <taxon>Mollusca</taxon>
        <taxon>Bivalvia</taxon>
        <taxon>Autobranchia</taxon>
        <taxon>Pteriomorphia</taxon>
        <taxon>Mytilida</taxon>
        <taxon>Mytiloidea</taxon>
        <taxon>Mytilidae</taxon>
        <taxon>Mytilinae</taxon>
        <taxon>Mytilus</taxon>
    </lineage>
</organism>
<sequence length="284" mass="32300">MAFTMAKHYCENLQSKLMNLNMLNDSLLPNSGDNISYWVGTFRQRIYRHGIMESTTSGLFDKTIRDNIQTEATLSAIFIHKDKTTPGILRITNKDNIQTEVNQNTCNVNQGLSEREVYVYTIGFGGLLIVNVSAVSIFLCCRKYKAKQHHQDKTIAEQNDNSTNEKEITRIGSSYESIIEQVICDDITSGSVVLSSRIQNSGYLHPYTTFTERTETHSYCTKINIHNSSSTYSVSNLPKVASRYTHHVEQLQHEHKIEQTIPKSNDTQLHTAHYLELVDVSNKT</sequence>
<keyword evidence="3" id="KW-1185">Reference proteome</keyword>